<name>A0A0L0P3A1_CANAR</name>
<proteinExistence type="predicted"/>
<evidence type="ECO:0008006" key="3">
    <source>
        <dbReference type="Google" id="ProtNLM"/>
    </source>
</evidence>
<comment type="caution">
    <text evidence="1">The sequence shown here is derived from an EMBL/GenBank/DDBJ whole genome shotgun (WGS) entry which is preliminary data.</text>
</comment>
<evidence type="ECO:0000313" key="2">
    <source>
        <dbReference type="Proteomes" id="UP000037122"/>
    </source>
</evidence>
<organism evidence="1 2">
    <name type="scientific">Candidozyma auris</name>
    <name type="common">Yeast</name>
    <name type="synonym">Candida auris</name>
    <dbReference type="NCBI Taxonomy" id="498019"/>
    <lineage>
        <taxon>Eukaryota</taxon>
        <taxon>Fungi</taxon>
        <taxon>Dikarya</taxon>
        <taxon>Ascomycota</taxon>
        <taxon>Saccharomycotina</taxon>
        <taxon>Pichiomycetes</taxon>
        <taxon>Metschnikowiaceae</taxon>
        <taxon>Candidozyma</taxon>
    </lineage>
</organism>
<dbReference type="VEuPathDB" id="FungiDB:CJJ09_000636"/>
<dbReference type="Proteomes" id="UP000037122">
    <property type="component" value="Unassembled WGS sequence"/>
</dbReference>
<dbReference type="VEuPathDB" id="FungiDB:CJJ07_001735"/>
<dbReference type="EMBL" id="LGST01000016">
    <property type="protein sequence ID" value="KNE00843.1"/>
    <property type="molecule type" value="Genomic_DNA"/>
</dbReference>
<dbReference type="InterPro" id="IPR024420">
    <property type="entry name" value="TRAPP_III_complex_Trs85"/>
</dbReference>
<gene>
    <name evidence="1" type="ORF">QG37_01709</name>
</gene>
<dbReference type="PANTHER" id="PTHR12975:SF6">
    <property type="entry name" value="TRAFFICKING PROTEIN PARTICLE COMPLEX SUBUNIT 8"/>
    <property type="match status" value="1"/>
</dbReference>
<dbReference type="PANTHER" id="PTHR12975">
    <property type="entry name" value="TRANSPORT PROTEIN TRAPP"/>
    <property type="match status" value="1"/>
</dbReference>
<accession>A0A0L0P3A1</accession>
<dbReference type="VEuPathDB" id="FungiDB:B9J08_003470"/>
<dbReference type="VEuPathDB" id="FungiDB:CJI97_003544"/>
<reference evidence="2" key="1">
    <citation type="journal article" date="2015" name="BMC Genomics">
        <title>Draft genome of a commonly misdiagnosed multidrug resistant pathogen Candida auris.</title>
        <authorList>
            <person name="Chatterjee S."/>
            <person name="Alampalli S.V."/>
            <person name="Nageshan R.K."/>
            <person name="Chettiar S.T."/>
            <person name="Joshi S."/>
            <person name="Tatu U.S."/>
        </authorList>
    </citation>
    <scope>NUCLEOTIDE SEQUENCE [LARGE SCALE GENOMIC DNA]</scope>
    <source>
        <strain evidence="2">6684</strain>
    </source>
</reference>
<dbReference type="VEuPathDB" id="FungiDB:QG37_01709"/>
<dbReference type="GO" id="GO:1990072">
    <property type="term" value="C:TRAPPIII protein complex"/>
    <property type="evidence" value="ECO:0007669"/>
    <property type="project" value="TreeGrafter"/>
</dbReference>
<evidence type="ECO:0000313" key="1">
    <source>
        <dbReference type="EMBL" id="KNE00843.1"/>
    </source>
</evidence>
<dbReference type="AlphaFoldDB" id="A0A0L0P3A1"/>
<protein>
    <recommendedName>
        <fullName evidence="3">Trafficking protein particle complex III-specific subunit 85</fullName>
    </recommendedName>
</protein>
<sequence>MPFPLGTDPTTVRQLLLQHTFLPLVSVQSTHSADVLFQRQCLNDLISVLLVLKPYGNNAKYSVPNQRFKITNSALISRAYSLFPVRFEASFPELMLIQNSDNTSPEKLKSLFSITSLEHLLKSSTQTSSISSRPHEKLYLEFFRMVISSNRIVLFDTLNHPVAQIFVIDYHTDSLEAVRKLIVEFRNYNFPKYFQMSDLLMHVFIVYDSQMVLEQDVHAYQSKLQGNLSVTSTAVPLLMVASNDNNYVKLFKLESATIEEEVQSISLQHSKELKEEDVYLKLPKALDTVLKSRCHEFVSRYLIPHMEAKIRLWGDQILAPKKSITGRFFSVSRKLFNNNSSSDLSQGQQTLFNHQGNYYYRSSTEQSIRKLADWSLILKDFKYAYSAYDLIKKDYINDKAWVYVASTQGMCIISLLLTQTQPLSSDTPPQAPDKNTLRKIRHDIIEPYTDNLSYTFKSRLNVKTYAIRAYLIVAELLLSMGIMFSIPWWFGDLIESYYLKCMGEFDIHLASSLKSPQVIRALLYERLGYTASHNHFIPGEFKFLLDDGKSHVPKREFKEDTLVMEEEKDHEITEEEMYSNERKLYPTRANALVGLTRFRKSSAWYLLAMREWLELKDKAYVRTLMENVSECFEVPELTDNWYDRPECLLGILKLKLR</sequence>
<dbReference type="VEuPathDB" id="FungiDB:CJI96_0001998"/>
<dbReference type="Pfam" id="PF12739">
    <property type="entry name" value="TRAPPC-Trs85"/>
    <property type="match status" value="1"/>
</dbReference>